<keyword evidence="5" id="KW-1185">Reference proteome</keyword>
<dbReference type="SUPFAM" id="SSF46689">
    <property type="entry name" value="Homeodomain-like"/>
    <property type="match status" value="1"/>
</dbReference>
<dbReference type="Proteomes" id="UP000638648">
    <property type="component" value="Unassembled WGS sequence"/>
</dbReference>
<dbReference type="PROSITE" id="PS50977">
    <property type="entry name" value="HTH_TETR_2"/>
    <property type="match status" value="1"/>
</dbReference>
<evidence type="ECO:0000259" key="3">
    <source>
        <dbReference type="PROSITE" id="PS50977"/>
    </source>
</evidence>
<dbReference type="Pfam" id="PF00440">
    <property type="entry name" value="TetR_N"/>
    <property type="match status" value="1"/>
</dbReference>
<dbReference type="InterPro" id="IPR050109">
    <property type="entry name" value="HTH-type_TetR-like_transc_reg"/>
</dbReference>
<dbReference type="PANTHER" id="PTHR30055">
    <property type="entry name" value="HTH-TYPE TRANSCRIPTIONAL REGULATOR RUTR"/>
    <property type="match status" value="1"/>
</dbReference>
<dbReference type="GO" id="GO:0003700">
    <property type="term" value="F:DNA-binding transcription factor activity"/>
    <property type="evidence" value="ECO:0007669"/>
    <property type="project" value="TreeGrafter"/>
</dbReference>
<keyword evidence="1 2" id="KW-0238">DNA-binding</keyword>
<dbReference type="EMBL" id="JADBEM010000001">
    <property type="protein sequence ID" value="MBE1607303.1"/>
    <property type="molecule type" value="Genomic_DNA"/>
</dbReference>
<accession>A0A927MZ04</accession>
<dbReference type="GO" id="GO:0000976">
    <property type="term" value="F:transcription cis-regulatory region binding"/>
    <property type="evidence" value="ECO:0007669"/>
    <property type="project" value="TreeGrafter"/>
</dbReference>
<name>A0A927MZ04_9ACTN</name>
<evidence type="ECO:0000256" key="2">
    <source>
        <dbReference type="PROSITE-ProRule" id="PRU00335"/>
    </source>
</evidence>
<protein>
    <submittedName>
        <fullName evidence="4">AcrR family transcriptional regulator</fullName>
    </submittedName>
</protein>
<feature type="DNA-binding region" description="H-T-H motif" evidence="2">
    <location>
        <begin position="37"/>
        <end position="56"/>
    </location>
</feature>
<dbReference type="AlphaFoldDB" id="A0A927MZ04"/>
<proteinExistence type="predicted"/>
<gene>
    <name evidence="4" type="ORF">HEB94_004151</name>
</gene>
<sequence length="225" mass="24810">MTSFQRARSDEQREVRRRAILDTAAAMLAEMSVAQVSLNELSRRVGLAKSNVLRYFESREAVLFELANAKSREWLDDLDATLAVAIDADAPPSERGDQLARALATSLADHPVLCDLISSQAAVLERNVSREAAAKYKQDSIGHVTRLAELVRQRVPELGERDALRFTAAFMLTAGAMWTHSHPTAAVIAAYEADPSLAVWRLDFTKSLCEMSEVVISGLLARQSR</sequence>
<dbReference type="InterPro" id="IPR009057">
    <property type="entry name" value="Homeodomain-like_sf"/>
</dbReference>
<evidence type="ECO:0000313" key="5">
    <source>
        <dbReference type="Proteomes" id="UP000638648"/>
    </source>
</evidence>
<dbReference type="RefSeq" id="WP_192751273.1">
    <property type="nucleotide sequence ID" value="NZ_BAABJL010000122.1"/>
</dbReference>
<dbReference type="PANTHER" id="PTHR30055:SF226">
    <property type="entry name" value="HTH-TYPE TRANSCRIPTIONAL REGULATOR PKSA"/>
    <property type="match status" value="1"/>
</dbReference>
<evidence type="ECO:0000313" key="4">
    <source>
        <dbReference type="EMBL" id="MBE1607303.1"/>
    </source>
</evidence>
<dbReference type="Gene3D" id="1.10.357.10">
    <property type="entry name" value="Tetracycline Repressor, domain 2"/>
    <property type="match status" value="1"/>
</dbReference>
<dbReference type="InterPro" id="IPR001647">
    <property type="entry name" value="HTH_TetR"/>
</dbReference>
<dbReference type="Pfam" id="PF17929">
    <property type="entry name" value="TetR_C_34"/>
    <property type="match status" value="1"/>
</dbReference>
<evidence type="ECO:0000256" key="1">
    <source>
        <dbReference type="ARBA" id="ARBA00023125"/>
    </source>
</evidence>
<organism evidence="4 5">
    <name type="scientific">Actinopolymorpha pittospori</name>
    <dbReference type="NCBI Taxonomy" id="648752"/>
    <lineage>
        <taxon>Bacteria</taxon>
        <taxon>Bacillati</taxon>
        <taxon>Actinomycetota</taxon>
        <taxon>Actinomycetes</taxon>
        <taxon>Propionibacteriales</taxon>
        <taxon>Actinopolymorphaceae</taxon>
        <taxon>Actinopolymorpha</taxon>
    </lineage>
</organism>
<reference evidence="4" key="1">
    <citation type="submission" date="2020-10" db="EMBL/GenBank/DDBJ databases">
        <title>Sequencing the genomes of 1000 actinobacteria strains.</title>
        <authorList>
            <person name="Klenk H.-P."/>
        </authorList>
    </citation>
    <scope>NUCLEOTIDE SEQUENCE</scope>
    <source>
        <strain evidence="4">DSM 45354</strain>
    </source>
</reference>
<dbReference type="InterPro" id="IPR041483">
    <property type="entry name" value="TetR_C_34"/>
</dbReference>
<comment type="caution">
    <text evidence="4">The sequence shown here is derived from an EMBL/GenBank/DDBJ whole genome shotgun (WGS) entry which is preliminary data.</text>
</comment>
<feature type="domain" description="HTH tetR-type" evidence="3">
    <location>
        <begin position="14"/>
        <end position="74"/>
    </location>
</feature>